<evidence type="ECO:0000256" key="6">
    <source>
        <dbReference type="ARBA" id="ARBA00022833"/>
    </source>
</evidence>
<dbReference type="Proteomes" id="UP001176961">
    <property type="component" value="Unassembled WGS sequence"/>
</dbReference>
<evidence type="ECO:0000256" key="2">
    <source>
        <dbReference type="ARBA" id="ARBA00007692"/>
    </source>
</evidence>
<feature type="region of interest" description="Disordered" evidence="10">
    <location>
        <begin position="526"/>
        <end position="559"/>
    </location>
</feature>
<dbReference type="AlphaFoldDB" id="A0AA36DTF1"/>
<keyword evidence="4" id="KW-0677">Repeat</keyword>
<name>A0AA36DTF1_CYLNA</name>
<evidence type="ECO:0000256" key="10">
    <source>
        <dbReference type="SAM" id="MobiDB-lite"/>
    </source>
</evidence>
<organism evidence="12 13">
    <name type="scientific">Cylicocyclus nassatus</name>
    <name type="common">Nematode worm</name>
    <dbReference type="NCBI Taxonomy" id="53992"/>
    <lineage>
        <taxon>Eukaryota</taxon>
        <taxon>Metazoa</taxon>
        <taxon>Ecdysozoa</taxon>
        <taxon>Nematoda</taxon>
        <taxon>Chromadorea</taxon>
        <taxon>Rhabditida</taxon>
        <taxon>Rhabditina</taxon>
        <taxon>Rhabditomorpha</taxon>
        <taxon>Strongyloidea</taxon>
        <taxon>Strongylidae</taxon>
        <taxon>Cylicocyclus</taxon>
    </lineage>
</organism>
<dbReference type="FunFam" id="3.30.160.60:FF:001498">
    <property type="entry name" value="Zinc finger protein 404"/>
    <property type="match status" value="1"/>
</dbReference>
<evidence type="ECO:0000256" key="1">
    <source>
        <dbReference type="ARBA" id="ARBA00004123"/>
    </source>
</evidence>
<protein>
    <recommendedName>
        <fullName evidence="11">C2H2-type domain-containing protein</fullName>
    </recommendedName>
</protein>
<dbReference type="InterPro" id="IPR003690">
    <property type="entry name" value="MTERF"/>
</dbReference>
<evidence type="ECO:0000256" key="7">
    <source>
        <dbReference type="ARBA" id="ARBA00022946"/>
    </source>
</evidence>
<feature type="domain" description="C2H2-type" evidence="11">
    <location>
        <begin position="673"/>
        <end position="700"/>
    </location>
</feature>
<evidence type="ECO:0000313" key="13">
    <source>
        <dbReference type="Proteomes" id="UP001176961"/>
    </source>
</evidence>
<accession>A0AA36DTF1</accession>
<feature type="region of interest" description="Disordered" evidence="10">
    <location>
        <begin position="769"/>
        <end position="788"/>
    </location>
</feature>
<keyword evidence="6" id="KW-0862">Zinc</keyword>
<evidence type="ECO:0000259" key="11">
    <source>
        <dbReference type="PROSITE" id="PS50157"/>
    </source>
</evidence>
<keyword evidence="7" id="KW-0809">Transit peptide</keyword>
<proteinExistence type="inferred from homology"/>
<evidence type="ECO:0000256" key="5">
    <source>
        <dbReference type="ARBA" id="ARBA00022771"/>
    </source>
</evidence>
<dbReference type="SUPFAM" id="SSF57667">
    <property type="entry name" value="beta-beta-alpha zinc fingers"/>
    <property type="match status" value="2"/>
</dbReference>
<comment type="similarity">
    <text evidence="2">Belongs to the mTERF family.</text>
</comment>
<comment type="caution">
    <text evidence="12">The sequence shown here is derived from an EMBL/GenBank/DDBJ whole genome shotgun (WGS) entry which is preliminary data.</text>
</comment>
<feature type="region of interest" description="Disordered" evidence="10">
    <location>
        <begin position="574"/>
        <end position="641"/>
    </location>
</feature>
<evidence type="ECO:0000256" key="3">
    <source>
        <dbReference type="ARBA" id="ARBA00022723"/>
    </source>
</evidence>
<feature type="compositionally biased region" description="Low complexity" evidence="10">
    <location>
        <begin position="623"/>
        <end position="634"/>
    </location>
</feature>
<dbReference type="GO" id="GO:0005634">
    <property type="term" value="C:nucleus"/>
    <property type="evidence" value="ECO:0007669"/>
    <property type="project" value="UniProtKB-SubCell"/>
</dbReference>
<keyword evidence="13" id="KW-1185">Reference proteome</keyword>
<dbReference type="Gene3D" id="3.30.160.60">
    <property type="entry name" value="Classic Zinc Finger"/>
    <property type="match status" value="3"/>
</dbReference>
<dbReference type="EMBL" id="CATQJL010000112">
    <property type="protein sequence ID" value="CAJ0593073.1"/>
    <property type="molecule type" value="Genomic_DNA"/>
</dbReference>
<dbReference type="Pfam" id="PF00096">
    <property type="entry name" value="zf-C2H2"/>
    <property type="match status" value="1"/>
</dbReference>
<evidence type="ECO:0000256" key="9">
    <source>
        <dbReference type="PROSITE-ProRule" id="PRU00042"/>
    </source>
</evidence>
<dbReference type="GO" id="GO:0000981">
    <property type="term" value="F:DNA-binding transcription factor activity, RNA polymerase II-specific"/>
    <property type="evidence" value="ECO:0007669"/>
    <property type="project" value="TreeGrafter"/>
</dbReference>
<dbReference type="InterPro" id="IPR038538">
    <property type="entry name" value="MTERF_sf"/>
</dbReference>
<dbReference type="PROSITE" id="PS50157">
    <property type="entry name" value="ZINC_FINGER_C2H2_2"/>
    <property type="match status" value="3"/>
</dbReference>
<keyword evidence="8" id="KW-0539">Nucleus</keyword>
<dbReference type="Gene3D" id="1.25.70.10">
    <property type="entry name" value="Transcription termination factor 3, mitochondrial"/>
    <property type="match status" value="1"/>
</dbReference>
<sequence length="882" mass="97256">MRHYRVVSCAPTLFRRLCSGKSTSPTPIMLFTPRRITGFTFQRFANYSPTVSDSPSSSQDDMIPGVSMLKRIVSDLEATGIKFILPTSDPEAMQSLAQPLKSLGAVGVKPEFLVDACVKNPSLLRNLTTKGEEAWQIVNMLVESCGMTYEDALRMFAGYGDDLLACSSQGVQSRADVLITCGVKAGRGVGRVVRKCPAILFARDPSEMSKVAEALGGFFSRKEMTAIVQNVPEVLLKNIEELEEKYEYIFFQMCIEGEEFKECKNWPIMNLEEIMTRHEFLLKTGKYMTPDPKHPQKKMGNPRLHQILDSNDDHFATQVAGVTKEEWAIYRAFAEKISKRSDKERPYERVKPSLRKAYERRRKEAKPTEDYVFDVSASTVIPLTVIIRGLGSAKYDKYSFGLTSMHHNLYPYNEANNNTVNDNVVESLYSTLSPNHLPLQEGVASQGATMTMGNPPPPGVISPLERAMSIDEHLQSMPMPADWNEQYRSQEEVDMLSMGSANRSLLHASGLPCQLRNVIVSRCDGKIPSSSDASSSSCSPSSTENMHQQQQQQPMKAGETTIDSAVASILNQALKPEPSDGEFPTDSNGSSAHRMPMQPMPLPIGASYGGRCSDNSGTSGAMSNTSGSSTPTTSRRSRSSHDGMLKCQFCPKKWADQNALHTHMADCRLARGHECSQCGKRFKARGGLQQHLRIHSNDRPYACHFCAKRFTQKSHVDQHERIHTGSKPFSCQFCGRAFRQRSQQLGHEATHSNLLNSAVPLVAPQPNAQLQHLPSSSSQQQHSQPQQQDLLRNDLQTTNGLLHDLQTSTLPTGNQLNLLALGQTPTPNTATPSCTNNAVSSLLALSQNQPTNPASSAPSQSSHFPTSNHLHQAAVGLLNSLQ</sequence>
<evidence type="ECO:0000256" key="4">
    <source>
        <dbReference type="ARBA" id="ARBA00022737"/>
    </source>
</evidence>
<feature type="region of interest" description="Disordered" evidence="10">
    <location>
        <begin position="847"/>
        <end position="867"/>
    </location>
</feature>
<dbReference type="PANTHER" id="PTHR24394:SF44">
    <property type="entry name" value="ZINC FINGER PROTEIN 271-LIKE"/>
    <property type="match status" value="1"/>
</dbReference>
<dbReference type="FunFam" id="3.30.160.60:FF:000100">
    <property type="entry name" value="Zinc finger 45-like"/>
    <property type="match status" value="1"/>
</dbReference>
<keyword evidence="5 9" id="KW-0863">Zinc-finger</keyword>
<dbReference type="GO" id="GO:0003676">
    <property type="term" value="F:nucleic acid binding"/>
    <property type="evidence" value="ECO:0007669"/>
    <property type="project" value="InterPro"/>
</dbReference>
<dbReference type="Pfam" id="PF02536">
    <property type="entry name" value="mTERF"/>
    <property type="match status" value="1"/>
</dbReference>
<dbReference type="PANTHER" id="PTHR24394">
    <property type="entry name" value="ZINC FINGER PROTEIN"/>
    <property type="match status" value="1"/>
</dbReference>
<dbReference type="GO" id="GO:0008270">
    <property type="term" value="F:zinc ion binding"/>
    <property type="evidence" value="ECO:0007669"/>
    <property type="project" value="UniProtKB-KW"/>
</dbReference>
<evidence type="ECO:0000256" key="8">
    <source>
        <dbReference type="ARBA" id="ARBA00023242"/>
    </source>
</evidence>
<reference evidence="12" key="1">
    <citation type="submission" date="2023-07" db="EMBL/GenBank/DDBJ databases">
        <authorList>
            <consortium name="CYATHOMIX"/>
        </authorList>
    </citation>
    <scope>NUCLEOTIDE SEQUENCE</scope>
    <source>
        <strain evidence="12">N/A</strain>
    </source>
</reference>
<feature type="domain" description="C2H2-type" evidence="11">
    <location>
        <begin position="729"/>
        <end position="753"/>
    </location>
</feature>
<gene>
    <name evidence="12" type="ORF">CYNAS_LOCUS5056</name>
</gene>
<feature type="compositionally biased region" description="Polar residues" evidence="10">
    <location>
        <begin position="613"/>
        <end position="622"/>
    </location>
</feature>
<feature type="domain" description="C2H2-type" evidence="11">
    <location>
        <begin position="701"/>
        <end position="728"/>
    </location>
</feature>
<dbReference type="SMART" id="SM00355">
    <property type="entry name" value="ZnF_C2H2"/>
    <property type="match status" value="4"/>
</dbReference>
<keyword evidence="3" id="KW-0479">Metal-binding</keyword>
<feature type="compositionally biased region" description="Low complexity" evidence="10">
    <location>
        <begin position="529"/>
        <end position="553"/>
    </location>
</feature>
<comment type="subcellular location">
    <subcellularLocation>
        <location evidence="1">Nucleus</location>
    </subcellularLocation>
</comment>
<dbReference type="InterPro" id="IPR036236">
    <property type="entry name" value="Znf_C2H2_sf"/>
</dbReference>
<dbReference type="InterPro" id="IPR013087">
    <property type="entry name" value="Znf_C2H2_type"/>
</dbReference>
<dbReference type="PROSITE" id="PS00028">
    <property type="entry name" value="ZINC_FINGER_C2H2_1"/>
    <property type="match status" value="3"/>
</dbReference>
<evidence type="ECO:0000313" key="12">
    <source>
        <dbReference type="EMBL" id="CAJ0593073.1"/>
    </source>
</evidence>